<gene>
    <name evidence="3" type="ORF">H6P81_003688</name>
</gene>
<dbReference type="InterPro" id="IPR000352">
    <property type="entry name" value="Pep_chain_release_fac_I"/>
</dbReference>
<comment type="similarity">
    <text evidence="1">Belongs to the prokaryotic/mitochondrial release factor family.</text>
</comment>
<evidence type="ECO:0000313" key="4">
    <source>
        <dbReference type="Proteomes" id="UP000825729"/>
    </source>
</evidence>
<dbReference type="SUPFAM" id="SSF75620">
    <property type="entry name" value="Release factor"/>
    <property type="match status" value="1"/>
</dbReference>
<dbReference type="PANTHER" id="PTHR43116">
    <property type="entry name" value="PEPTIDE CHAIN RELEASE FACTOR 2"/>
    <property type="match status" value="1"/>
</dbReference>
<sequence length="535" mass="60022">MSVEAMWVAKPAALRPKWRVFGVATFDHHRQFSCIRACQPIDDKNKFYKELGLFSLRKRIEDAIARAELTTYSALEFEEARQIKQEEMVQKYNLWDDLTKSDEILSALAISTKVVEALKDLQHKAEEVKLITELAEMDAINYRLFKQAYNASVDVSKFLDHYEMSKLLCGLYDMEGACMTITAVPDAADAELWAERLLTMYTKWGKKHGYNWRVIEKCSSKHGGIRSSTIEFESKFVYGFLSGERGKHQMIRKSHDDSVLCQTSCVAVDVIPIFLEEAPGLTIDDQDLQVSLIPKCGNKQHGGGAGSAVSICHVPTGIEVQCSGERNRFANKMKAMNRLKAKLLVAAAQQSVFDVKKLKRPAITDVINVETRRYIFQPYKLVHDVKTGIQLPDLTSILDGNLEPLIGVDWPWEEPIGNRRATTLVAVIVMSPISPVIEIRQHLGNLRGTQLHLCIRMLYNISRRAEGLSSLVVRSLTSCNRNVVSSFHNLQTVAAYPTLGGLGAGTMGHLQNQPMTDHSTPFKIPQNLEIIQTGS</sequence>
<evidence type="ECO:0000259" key="2">
    <source>
        <dbReference type="SMART" id="SM00937"/>
    </source>
</evidence>
<dbReference type="AlphaFoldDB" id="A0AAV7FDB5"/>
<dbReference type="PANTHER" id="PTHR43116:SF4">
    <property type="entry name" value="PEPTIDE CHAIN RELEASE FACTOR PRFB3, CHLOROPLASTIC"/>
    <property type="match status" value="1"/>
</dbReference>
<dbReference type="GO" id="GO:0003747">
    <property type="term" value="F:translation release factor activity"/>
    <property type="evidence" value="ECO:0007669"/>
    <property type="project" value="InterPro"/>
</dbReference>
<name>A0AAV7FDB5_ARIFI</name>
<dbReference type="Pfam" id="PF03462">
    <property type="entry name" value="PCRF"/>
    <property type="match status" value="1"/>
</dbReference>
<dbReference type="EMBL" id="JAINDJ010000002">
    <property type="protein sequence ID" value="KAG9459180.1"/>
    <property type="molecule type" value="Genomic_DNA"/>
</dbReference>
<dbReference type="InterPro" id="IPR045853">
    <property type="entry name" value="Pep_chain_release_fac_I_sf"/>
</dbReference>
<proteinExistence type="inferred from homology"/>
<dbReference type="GO" id="GO:0005737">
    <property type="term" value="C:cytoplasm"/>
    <property type="evidence" value="ECO:0007669"/>
    <property type="project" value="UniProtKB-ARBA"/>
</dbReference>
<evidence type="ECO:0000256" key="1">
    <source>
        <dbReference type="ARBA" id="ARBA00010835"/>
    </source>
</evidence>
<dbReference type="Pfam" id="PF00472">
    <property type="entry name" value="RF-1"/>
    <property type="match status" value="1"/>
</dbReference>
<dbReference type="InterPro" id="IPR005139">
    <property type="entry name" value="PCRF"/>
</dbReference>
<dbReference type="Gene3D" id="3.30.70.1660">
    <property type="match status" value="1"/>
</dbReference>
<keyword evidence="4" id="KW-1185">Reference proteome</keyword>
<organism evidence="3 4">
    <name type="scientific">Aristolochia fimbriata</name>
    <name type="common">White veined hardy Dutchman's pipe vine</name>
    <dbReference type="NCBI Taxonomy" id="158543"/>
    <lineage>
        <taxon>Eukaryota</taxon>
        <taxon>Viridiplantae</taxon>
        <taxon>Streptophyta</taxon>
        <taxon>Embryophyta</taxon>
        <taxon>Tracheophyta</taxon>
        <taxon>Spermatophyta</taxon>
        <taxon>Magnoliopsida</taxon>
        <taxon>Magnoliidae</taxon>
        <taxon>Piperales</taxon>
        <taxon>Aristolochiaceae</taxon>
        <taxon>Aristolochia</taxon>
    </lineage>
</organism>
<dbReference type="Proteomes" id="UP000825729">
    <property type="component" value="Unassembled WGS sequence"/>
</dbReference>
<accession>A0AAV7FDB5</accession>
<reference evidence="3 4" key="1">
    <citation type="submission" date="2021-07" db="EMBL/GenBank/DDBJ databases">
        <title>The Aristolochia fimbriata genome: insights into angiosperm evolution, floral development and chemical biosynthesis.</title>
        <authorList>
            <person name="Jiao Y."/>
        </authorList>
    </citation>
    <scope>NUCLEOTIDE SEQUENCE [LARGE SCALE GENOMIC DNA]</scope>
    <source>
        <strain evidence="3">IBCAS-2021</strain>
        <tissue evidence="3">Leaf</tissue>
    </source>
</reference>
<feature type="domain" description="Peptide chain release factor" evidence="2">
    <location>
        <begin position="133"/>
        <end position="244"/>
    </location>
</feature>
<dbReference type="Gene3D" id="3.30.160.20">
    <property type="match status" value="1"/>
</dbReference>
<evidence type="ECO:0000313" key="3">
    <source>
        <dbReference type="EMBL" id="KAG9459180.1"/>
    </source>
</evidence>
<protein>
    <recommendedName>
        <fullName evidence="2">Peptide chain release factor domain-containing protein</fullName>
    </recommendedName>
</protein>
<dbReference type="SMART" id="SM00937">
    <property type="entry name" value="PCRF"/>
    <property type="match status" value="1"/>
</dbReference>
<comment type="caution">
    <text evidence="3">The sequence shown here is derived from an EMBL/GenBank/DDBJ whole genome shotgun (WGS) entry which is preliminary data.</text>
</comment>